<dbReference type="GO" id="GO:0005506">
    <property type="term" value="F:iron ion binding"/>
    <property type="evidence" value="ECO:0007669"/>
    <property type="project" value="InterPro"/>
</dbReference>
<keyword evidence="8" id="KW-0256">Endoplasmic reticulum</keyword>
<dbReference type="PROSITE" id="PS00086">
    <property type="entry name" value="CYTOCHROME_P450"/>
    <property type="match status" value="1"/>
</dbReference>
<evidence type="ECO:0000256" key="15">
    <source>
        <dbReference type="PIRSR" id="PIRSR602401-1"/>
    </source>
</evidence>
<organism evidence="17">
    <name type="scientific">Pectinophora gossypiella</name>
    <name type="common">Cotton pink bollworm</name>
    <name type="synonym">Depressaria gossypiella</name>
    <dbReference type="NCBI Taxonomy" id="13191"/>
    <lineage>
        <taxon>Eukaryota</taxon>
        <taxon>Metazoa</taxon>
        <taxon>Ecdysozoa</taxon>
        <taxon>Arthropoda</taxon>
        <taxon>Hexapoda</taxon>
        <taxon>Insecta</taxon>
        <taxon>Pterygota</taxon>
        <taxon>Neoptera</taxon>
        <taxon>Endopterygota</taxon>
        <taxon>Lepidoptera</taxon>
        <taxon>Glossata</taxon>
        <taxon>Ditrysia</taxon>
        <taxon>Gelechioidea</taxon>
        <taxon>Gelechiidae</taxon>
        <taxon>Apatetrinae</taxon>
        <taxon>Pectinophora</taxon>
    </lineage>
</organism>
<sequence>MIIILLVVIFIVAFYFYSVKNHDYWAKKNVKHVPPVPLFGNHLPNQLGQKSITEISVEYYNKFPGEKVVGYYRGTTPELIVKDLDITRKILTVDFPYFYKRGIGRYPEVEPIFGNLFHAEGDRWKLLRQRLTPAFTTAKLRAMFPLVVRCAERLQDVVTELAGRGATYDARELMARFTTEFIGACGFGIEMDTINNEHSYFLDFGKRLLERTFTIKVLIFISELFPEIKNVFRTRPKQIENEFRVLLEQIRSQRNYKPIGRHDFIDLLLELEAKGKILGESIEKFKEDGTPVPVEMEMDFNCQMAQVFLFFAAGFDTSSHATSHTLHLLAYHPEAQRRIQEEIDNIMQKYDDKLCYDAIAEMTLLDMAFNEAMRMLPSIGVLNRICTRKYEIPELGIAIDPGVKILIPLQAIYMDEKYFDNPKEFRPERFSPEAIKKRHNFSYLPFGEGPRACVGARLGQMQSLAGLASILHKFSVEPAESSRHEIKLGPSSDIAPRIVGKMPLNFKIRGSKRATSTSKQFI</sequence>
<proteinExistence type="inferred from homology"/>
<keyword evidence="11 15" id="KW-0408">Iron</keyword>
<dbReference type="AlphaFoldDB" id="A0A1E1VXZ9"/>
<dbReference type="GO" id="GO:0016712">
    <property type="term" value="F:oxidoreductase activity, acting on paired donors, with incorporation or reduction of molecular oxygen, reduced flavin or flavoprotein as one donor, and incorporation of one atom of oxygen"/>
    <property type="evidence" value="ECO:0007669"/>
    <property type="project" value="UniProtKB-EC"/>
</dbReference>
<reference evidence="17" key="1">
    <citation type="submission" date="2015-09" db="EMBL/GenBank/DDBJ databases">
        <title>De novo assembly of Pectinophora gossypiella (Pink Bollworm) gut transcriptome.</title>
        <authorList>
            <person name="Tassone E.E."/>
        </authorList>
    </citation>
    <scope>NUCLEOTIDE SEQUENCE</scope>
</reference>
<dbReference type="PANTHER" id="PTHR24292">
    <property type="entry name" value="CYTOCHROME P450"/>
    <property type="match status" value="1"/>
</dbReference>
<evidence type="ECO:0000256" key="11">
    <source>
        <dbReference type="ARBA" id="ARBA00023004"/>
    </source>
</evidence>
<dbReference type="OrthoDB" id="2789670at2759"/>
<dbReference type="EC" id="1.14.14.1" evidence="5"/>
<dbReference type="PRINTS" id="PR00463">
    <property type="entry name" value="EP450I"/>
</dbReference>
<evidence type="ECO:0000313" key="17">
    <source>
        <dbReference type="EMBL" id="JAT79587.1"/>
    </source>
</evidence>
<dbReference type="PRINTS" id="PR00385">
    <property type="entry name" value="P450"/>
</dbReference>
<dbReference type="PANTHER" id="PTHR24292:SF104">
    <property type="entry name" value="CYTOCHROME P450 308A1-RELATED"/>
    <property type="match status" value="1"/>
</dbReference>
<dbReference type="InterPro" id="IPR050476">
    <property type="entry name" value="Insect_CytP450_Detox"/>
</dbReference>
<dbReference type="EMBL" id="GDQN01011467">
    <property type="protein sequence ID" value="JAT79587.1"/>
    <property type="molecule type" value="Transcribed_RNA"/>
</dbReference>
<evidence type="ECO:0000256" key="9">
    <source>
        <dbReference type="ARBA" id="ARBA00022848"/>
    </source>
</evidence>
<keyword evidence="6 15" id="KW-0349">Heme</keyword>
<dbReference type="InterPro" id="IPR001128">
    <property type="entry name" value="Cyt_P450"/>
</dbReference>
<comment type="cofactor">
    <cofactor evidence="1 15">
        <name>heme</name>
        <dbReference type="ChEBI" id="CHEBI:30413"/>
    </cofactor>
</comment>
<name>A0A1E1VXZ9_PECGO</name>
<dbReference type="CDD" id="cd11056">
    <property type="entry name" value="CYP6-like"/>
    <property type="match status" value="1"/>
</dbReference>
<feature type="binding site" description="axial binding residue" evidence="15">
    <location>
        <position position="453"/>
    </location>
    <ligand>
        <name>heme</name>
        <dbReference type="ChEBI" id="CHEBI:30413"/>
    </ligand>
    <ligandPart>
        <name>Fe</name>
        <dbReference type="ChEBI" id="CHEBI:18248"/>
    </ligandPart>
</feature>
<dbReference type="Gene3D" id="1.10.630.10">
    <property type="entry name" value="Cytochrome P450"/>
    <property type="match status" value="1"/>
</dbReference>
<keyword evidence="10 16" id="KW-0560">Oxidoreductase</keyword>
<evidence type="ECO:0000256" key="13">
    <source>
        <dbReference type="ARBA" id="ARBA00023136"/>
    </source>
</evidence>
<protein>
    <recommendedName>
        <fullName evidence="5">unspecific monooxygenase</fullName>
        <ecNumber evidence="5">1.14.14.1</ecNumber>
    </recommendedName>
</protein>
<keyword evidence="9" id="KW-0492">Microsome</keyword>
<comment type="subcellular location">
    <subcellularLocation>
        <location evidence="3">Endoplasmic reticulum membrane</location>
        <topology evidence="3">Peripheral membrane protein</topology>
    </subcellularLocation>
    <subcellularLocation>
        <location evidence="2">Microsome membrane</location>
        <topology evidence="2">Peripheral membrane protein</topology>
    </subcellularLocation>
</comment>
<evidence type="ECO:0000256" key="2">
    <source>
        <dbReference type="ARBA" id="ARBA00004174"/>
    </source>
</evidence>
<evidence type="ECO:0000256" key="4">
    <source>
        <dbReference type="ARBA" id="ARBA00010617"/>
    </source>
</evidence>
<dbReference type="InterPro" id="IPR002401">
    <property type="entry name" value="Cyt_P450_E_grp-I"/>
</dbReference>
<keyword evidence="12 16" id="KW-0503">Monooxygenase</keyword>
<evidence type="ECO:0000256" key="16">
    <source>
        <dbReference type="RuleBase" id="RU000461"/>
    </source>
</evidence>
<keyword evidence="13" id="KW-0472">Membrane</keyword>
<dbReference type="SUPFAM" id="SSF48264">
    <property type="entry name" value="Cytochrome P450"/>
    <property type="match status" value="1"/>
</dbReference>
<evidence type="ECO:0000256" key="10">
    <source>
        <dbReference type="ARBA" id="ARBA00023002"/>
    </source>
</evidence>
<evidence type="ECO:0000256" key="1">
    <source>
        <dbReference type="ARBA" id="ARBA00001971"/>
    </source>
</evidence>
<comment type="similarity">
    <text evidence="4 16">Belongs to the cytochrome P450 family.</text>
</comment>
<evidence type="ECO:0000256" key="3">
    <source>
        <dbReference type="ARBA" id="ARBA00004406"/>
    </source>
</evidence>
<evidence type="ECO:0000256" key="14">
    <source>
        <dbReference type="ARBA" id="ARBA00047827"/>
    </source>
</evidence>
<evidence type="ECO:0000256" key="6">
    <source>
        <dbReference type="ARBA" id="ARBA00022617"/>
    </source>
</evidence>
<evidence type="ECO:0000256" key="7">
    <source>
        <dbReference type="ARBA" id="ARBA00022723"/>
    </source>
</evidence>
<dbReference type="Pfam" id="PF00067">
    <property type="entry name" value="p450"/>
    <property type="match status" value="1"/>
</dbReference>
<dbReference type="InterPro" id="IPR036396">
    <property type="entry name" value="Cyt_P450_sf"/>
</dbReference>
<gene>
    <name evidence="17" type="ORF">g.15351</name>
</gene>
<accession>A0A1E1VXZ9</accession>
<keyword evidence="7 15" id="KW-0479">Metal-binding</keyword>
<evidence type="ECO:0000256" key="12">
    <source>
        <dbReference type="ARBA" id="ARBA00023033"/>
    </source>
</evidence>
<dbReference type="GO" id="GO:0005789">
    <property type="term" value="C:endoplasmic reticulum membrane"/>
    <property type="evidence" value="ECO:0007669"/>
    <property type="project" value="UniProtKB-SubCell"/>
</dbReference>
<comment type="catalytic activity">
    <reaction evidence="14">
        <text>an organic molecule + reduced [NADPH--hemoprotein reductase] + O2 = an alcohol + oxidized [NADPH--hemoprotein reductase] + H2O + H(+)</text>
        <dbReference type="Rhea" id="RHEA:17149"/>
        <dbReference type="Rhea" id="RHEA-COMP:11964"/>
        <dbReference type="Rhea" id="RHEA-COMP:11965"/>
        <dbReference type="ChEBI" id="CHEBI:15377"/>
        <dbReference type="ChEBI" id="CHEBI:15378"/>
        <dbReference type="ChEBI" id="CHEBI:15379"/>
        <dbReference type="ChEBI" id="CHEBI:30879"/>
        <dbReference type="ChEBI" id="CHEBI:57618"/>
        <dbReference type="ChEBI" id="CHEBI:58210"/>
        <dbReference type="ChEBI" id="CHEBI:142491"/>
        <dbReference type="EC" id="1.14.14.1"/>
    </reaction>
</comment>
<dbReference type="GO" id="GO:0020037">
    <property type="term" value="F:heme binding"/>
    <property type="evidence" value="ECO:0007669"/>
    <property type="project" value="InterPro"/>
</dbReference>
<evidence type="ECO:0000256" key="8">
    <source>
        <dbReference type="ARBA" id="ARBA00022824"/>
    </source>
</evidence>
<dbReference type="InterPro" id="IPR017972">
    <property type="entry name" value="Cyt_P450_CS"/>
</dbReference>
<evidence type="ECO:0000256" key="5">
    <source>
        <dbReference type="ARBA" id="ARBA00012109"/>
    </source>
</evidence>
<dbReference type="FunFam" id="1.10.630.10:FF:000042">
    <property type="entry name" value="Cytochrome P450"/>
    <property type="match status" value="1"/>
</dbReference>